<dbReference type="GO" id="GO:0005524">
    <property type="term" value="F:ATP binding"/>
    <property type="evidence" value="ECO:0007669"/>
    <property type="project" value="UniProtKB-UniRule"/>
</dbReference>
<keyword evidence="3" id="KW-0808">Transferase</keyword>
<name>A0AAD7LRW9_QUISA</name>
<dbReference type="PANTHER" id="PTHR45631">
    <property type="entry name" value="OS07G0107800 PROTEIN-RELATED"/>
    <property type="match status" value="1"/>
</dbReference>
<comment type="caution">
    <text evidence="3">The sequence shown here is derived from an EMBL/GenBank/DDBJ whole genome shotgun (WGS) entry which is preliminary data.</text>
</comment>
<dbReference type="PROSITE" id="PS50011">
    <property type="entry name" value="PROTEIN_KINASE_DOM"/>
    <property type="match status" value="1"/>
</dbReference>
<dbReference type="PANTHER" id="PTHR45631:SF212">
    <property type="entry name" value="PROTEIN KINASE DOMAIN-CONTAINING PROTEIN"/>
    <property type="match status" value="1"/>
</dbReference>
<feature type="binding site" evidence="1">
    <location>
        <position position="56"/>
    </location>
    <ligand>
        <name>ATP</name>
        <dbReference type="ChEBI" id="CHEBI:30616"/>
    </ligand>
</feature>
<keyword evidence="4" id="KW-1185">Reference proteome</keyword>
<gene>
    <name evidence="3" type="ORF">O6P43_018231</name>
</gene>
<evidence type="ECO:0000259" key="2">
    <source>
        <dbReference type="PROSITE" id="PS50011"/>
    </source>
</evidence>
<dbReference type="InterPro" id="IPR000719">
    <property type="entry name" value="Prot_kinase_dom"/>
</dbReference>
<accession>A0AAD7LRW9</accession>
<keyword evidence="1" id="KW-0067">ATP-binding</keyword>
<evidence type="ECO:0000313" key="4">
    <source>
        <dbReference type="Proteomes" id="UP001163823"/>
    </source>
</evidence>
<sequence length="266" mass="29565">MTTKSMKADSLKSKNQAFTYSEVLSITDNFKTIIGEGGFGKVYLGSLQDDTQVAVKLLSSSSIQGHKEFRSEVCHWLEYLHNSGKPPIIHRNMKSTNILLDENMRAKISDFGLSRAFANDKDSYISTNPAGTPGYLSSGNLNKKSDVYSFGIILHELITGQPALRSREAEAENNHHILNWVTPIIKNGDIQNVVHPRLQREFSPNTAWKIVETALACIPPAAIQRQDMSYVLTELKECLALEMAHDQNGGMNSLQLESQISEVSAR</sequence>
<dbReference type="Pfam" id="PF00069">
    <property type="entry name" value="Pkinase"/>
    <property type="match status" value="1"/>
</dbReference>
<dbReference type="Gene3D" id="1.10.510.10">
    <property type="entry name" value="Transferase(Phosphotransferase) domain 1"/>
    <property type="match status" value="2"/>
</dbReference>
<dbReference type="InterPro" id="IPR011009">
    <property type="entry name" value="Kinase-like_dom_sf"/>
</dbReference>
<dbReference type="SUPFAM" id="SSF56112">
    <property type="entry name" value="Protein kinase-like (PK-like)"/>
    <property type="match status" value="1"/>
</dbReference>
<dbReference type="InterPro" id="IPR017441">
    <property type="entry name" value="Protein_kinase_ATP_BS"/>
</dbReference>
<evidence type="ECO:0000256" key="1">
    <source>
        <dbReference type="PROSITE-ProRule" id="PRU10141"/>
    </source>
</evidence>
<keyword evidence="3" id="KW-0675">Receptor</keyword>
<keyword evidence="3" id="KW-0418">Kinase</keyword>
<proteinExistence type="predicted"/>
<feature type="domain" description="Protein kinase" evidence="2">
    <location>
        <begin position="1"/>
        <end position="266"/>
    </location>
</feature>
<dbReference type="KEGG" id="qsa:O6P43_018231"/>
<dbReference type="GO" id="GO:0004672">
    <property type="term" value="F:protein kinase activity"/>
    <property type="evidence" value="ECO:0007669"/>
    <property type="project" value="InterPro"/>
</dbReference>
<organism evidence="3 4">
    <name type="scientific">Quillaja saponaria</name>
    <name type="common">Soap bark tree</name>
    <dbReference type="NCBI Taxonomy" id="32244"/>
    <lineage>
        <taxon>Eukaryota</taxon>
        <taxon>Viridiplantae</taxon>
        <taxon>Streptophyta</taxon>
        <taxon>Embryophyta</taxon>
        <taxon>Tracheophyta</taxon>
        <taxon>Spermatophyta</taxon>
        <taxon>Magnoliopsida</taxon>
        <taxon>eudicotyledons</taxon>
        <taxon>Gunneridae</taxon>
        <taxon>Pentapetalae</taxon>
        <taxon>rosids</taxon>
        <taxon>fabids</taxon>
        <taxon>Fabales</taxon>
        <taxon>Quillajaceae</taxon>
        <taxon>Quillaja</taxon>
    </lineage>
</organism>
<dbReference type="PROSITE" id="PS00107">
    <property type="entry name" value="PROTEIN_KINASE_ATP"/>
    <property type="match status" value="1"/>
</dbReference>
<protein>
    <submittedName>
        <fullName evidence="3">Receptor-like protein kinase family</fullName>
    </submittedName>
</protein>
<keyword evidence="1" id="KW-0547">Nucleotide-binding</keyword>
<evidence type="ECO:0000313" key="3">
    <source>
        <dbReference type="EMBL" id="KAJ7963093.1"/>
    </source>
</evidence>
<dbReference type="Proteomes" id="UP001163823">
    <property type="component" value="Chromosome 7"/>
</dbReference>
<dbReference type="AlphaFoldDB" id="A0AAD7LRW9"/>
<dbReference type="EMBL" id="JARAOO010000007">
    <property type="protein sequence ID" value="KAJ7963093.1"/>
    <property type="molecule type" value="Genomic_DNA"/>
</dbReference>
<reference evidence="3" key="1">
    <citation type="journal article" date="2023" name="Science">
        <title>Elucidation of the pathway for biosynthesis of saponin adjuvants from the soapbark tree.</title>
        <authorList>
            <person name="Reed J."/>
            <person name="Orme A."/>
            <person name="El-Demerdash A."/>
            <person name="Owen C."/>
            <person name="Martin L.B.B."/>
            <person name="Misra R.C."/>
            <person name="Kikuchi S."/>
            <person name="Rejzek M."/>
            <person name="Martin A.C."/>
            <person name="Harkess A."/>
            <person name="Leebens-Mack J."/>
            <person name="Louveau T."/>
            <person name="Stephenson M.J."/>
            <person name="Osbourn A."/>
        </authorList>
    </citation>
    <scope>NUCLEOTIDE SEQUENCE</scope>
    <source>
        <strain evidence="3">S10</strain>
    </source>
</reference>